<keyword evidence="5" id="KW-1185">Reference proteome</keyword>
<dbReference type="InterPro" id="IPR036322">
    <property type="entry name" value="WD40_repeat_dom_sf"/>
</dbReference>
<dbReference type="InterPro" id="IPR000009">
    <property type="entry name" value="PP2A_PR55"/>
</dbReference>
<dbReference type="OrthoDB" id="6274823at2759"/>
<comment type="caution">
    <text evidence="4">The sequence shown here is derived from an EMBL/GenBank/DDBJ whole genome shotgun (WGS) entry which is preliminary data.</text>
</comment>
<evidence type="ECO:0000256" key="1">
    <source>
        <dbReference type="ARBA" id="ARBA00022574"/>
    </source>
</evidence>
<keyword evidence="2" id="KW-0677">Repeat</keyword>
<organism evidence="4 5">
    <name type="scientific">Trypanosoma rangeli SC58</name>
    <dbReference type="NCBI Taxonomy" id="429131"/>
    <lineage>
        <taxon>Eukaryota</taxon>
        <taxon>Discoba</taxon>
        <taxon>Euglenozoa</taxon>
        <taxon>Kinetoplastea</taxon>
        <taxon>Metakinetoplastina</taxon>
        <taxon>Trypanosomatida</taxon>
        <taxon>Trypanosomatidae</taxon>
        <taxon>Trypanosoma</taxon>
        <taxon>Herpetosoma</taxon>
    </lineage>
</organism>
<name>A0A061J4T0_TRYRA</name>
<feature type="compositionally biased region" description="Low complexity" evidence="3">
    <location>
        <begin position="46"/>
        <end position="56"/>
    </location>
</feature>
<dbReference type="GO" id="GO:0019888">
    <property type="term" value="F:protein phosphatase regulator activity"/>
    <property type="evidence" value="ECO:0007669"/>
    <property type="project" value="InterPro"/>
</dbReference>
<dbReference type="EMBL" id="AUPL01003191">
    <property type="protein sequence ID" value="ESL09096.1"/>
    <property type="molecule type" value="Genomic_DNA"/>
</dbReference>
<dbReference type="VEuPathDB" id="TriTrypDB:TRSC58_03191"/>
<dbReference type="Proteomes" id="UP000031737">
    <property type="component" value="Unassembled WGS sequence"/>
</dbReference>
<evidence type="ECO:0000256" key="3">
    <source>
        <dbReference type="SAM" id="MobiDB-lite"/>
    </source>
</evidence>
<dbReference type="InterPro" id="IPR015943">
    <property type="entry name" value="WD40/YVTN_repeat-like_dom_sf"/>
</dbReference>
<proteinExistence type="predicted"/>
<evidence type="ECO:0000256" key="2">
    <source>
        <dbReference type="ARBA" id="ARBA00022737"/>
    </source>
</evidence>
<feature type="compositionally biased region" description="Basic and acidic residues" evidence="3">
    <location>
        <begin position="31"/>
        <end position="45"/>
    </location>
</feature>
<evidence type="ECO:0000313" key="4">
    <source>
        <dbReference type="EMBL" id="ESL09096.1"/>
    </source>
</evidence>
<gene>
    <name evidence="4" type="ORF">TRSC58_03191</name>
</gene>
<dbReference type="AlphaFoldDB" id="A0A061J4T0"/>
<evidence type="ECO:0008006" key="6">
    <source>
        <dbReference type="Google" id="ProtNLM"/>
    </source>
</evidence>
<keyword evidence="1" id="KW-0853">WD repeat</keyword>
<sequence length="727" mass="78761">MSDENGVNSPSPELQELQELQADVLLSCRSSRAESEAPHRTRESLLRSPRSCRSSCAGSEVPQRRREGRSLQSSPPATPRPDEGAAEIGDAVDSGAANVFGGNRTEQCGFGASNTRSVLTGAVGSRGTVKARVPNYSAHAKEADEMELALYHSVPYAGKSFKLLQKLHYPLDMPEPSVNDCGGSSVREAVGDDAEYEATGELHATDSLEDGVTRSVVRNNIGTVESCISTMTMCMMPDPVHGSPILALCIGDANGRVSYSELDVCCTTRTRSPMAYAQKSKSNTTLGSRSQTDADLMSYSTSLLSDNSMLYRDFAGFHRPPVRKHSHQAYVREMDCLTSVTISQAVKVVRFLLPQASPHTVSYLTANEGVIKLFRVQREGVAPFHVFPSMEAVVGRQLARTRYFSRATTSPPILPARVFAGSHTSPVQDLSVCADGHSFLSADDLQVFWWHLESCEPSKGVCVTDCRPPSGCMDDVEELVTSVAFSPTHSSLFLVGKNSGVLGLGDLRKTSSRSQCQYVTSIRVAEDPALSKYEAYSDVLCSISGANFLGAHHVVSRDYLSLKLWDLRRPDVPCSTAPVMDYISPYLDLLFENESIFDRFPIVVDHISGTVVTGLYDGAAAVWQPLGGHVAGEDVLAYYRVDPQALVCEVENGGRTTLVELSAAFERGWKLPAAKDNNGTIPDGLPTPLANRVMCTTIADGGERIALTFKDERSVVIFERNSLCNAA</sequence>
<evidence type="ECO:0000313" key="5">
    <source>
        <dbReference type="Proteomes" id="UP000031737"/>
    </source>
</evidence>
<feature type="region of interest" description="Disordered" evidence="3">
    <location>
        <begin position="30"/>
        <end position="83"/>
    </location>
</feature>
<dbReference type="PANTHER" id="PTHR11871">
    <property type="entry name" value="PROTEIN PHOSPHATASE PP2A REGULATORY SUBUNIT B"/>
    <property type="match status" value="1"/>
</dbReference>
<dbReference type="GO" id="GO:0000159">
    <property type="term" value="C:protein phosphatase type 2A complex"/>
    <property type="evidence" value="ECO:0007669"/>
    <property type="project" value="InterPro"/>
</dbReference>
<protein>
    <recommendedName>
        <fullName evidence="6">Protein phosphatase 2A regulatory subunit</fullName>
    </recommendedName>
</protein>
<accession>A0A061J4T0</accession>
<reference evidence="4 5" key="1">
    <citation type="submission" date="2013-07" db="EMBL/GenBank/DDBJ databases">
        <authorList>
            <person name="Stoco P.H."/>
            <person name="Wagner G."/>
            <person name="Gerber A."/>
            <person name="Zaha A."/>
            <person name="Thompson C."/>
            <person name="Bartholomeu D.C."/>
            <person name="Luckemeyer D.D."/>
            <person name="Bahia D."/>
            <person name="Loreto E."/>
            <person name="Prestes E.B."/>
            <person name="Lima F.M."/>
            <person name="Rodrigues-Luiz G."/>
            <person name="Vallejo G.A."/>
            <person name="Filho J.F."/>
            <person name="Monteiro K.M."/>
            <person name="Tyler K.M."/>
            <person name="de Almeida L.G."/>
            <person name="Ortiz M.F."/>
            <person name="Siervo M.A."/>
            <person name="de Moraes M.H."/>
            <person name="Cunha O.L."/>
            <person name="Mendonca-Neto R."/>
            <person name="Silva R."/>
            <person name="Teixeira S.M."/>
            <person name="Murta S.M."/>
            <person name="Sincero T.C."/>
            <person name="Mendes T.A."/>
            <person name="Urmenyi T.P."/>
            <person name="Silva V.G."/>
            <person name="da Rocha W.D."/>
            <person name="Andersson B."/>
            <person name="Romanha A.J."/>
            <person name="Steindel M."/>
            <person name="de Vasconcelos A.T."/>
            <person name="Grisard E.C."/>
        </authorList>
    </citation>
    <scope>NUCLEOTIDE SEQUENCE [LARGE SCALE GENOMIC DNA]</scope>
    <source>
        <strain evidence="4 5">SC58</strain>
    </source>
</reference>
<dbReference type="Gene3D" id="2.130.10.10">
    <property type="entry name" value="YVTN repeat-like/Quinoprotein amine dehydrogenase"/>
    <property type="match status" value="1"/>
</dbReference>
<dbReference type="SUPFAM" id="SSF50978">
    <property type="entry name" value="WD40 repeat-like"/>
    <property type="match status" value="1"/>
</dbReference>